<name>A0AAU7PNZ7_9FIRM</name>
<sequence>MINTKQKEMLLGHTRLGDPVTISLNIQEMPNYHMTIQGASGSGKTHALKNYALQAAALGFPVIIIDSSGSYKLSEEEKAWGFSSAITPVTINVYQHGIDINPFQSLQLDTDLEERKVDTALRVTELFSHVLCLGSRQENTLYEAMLSMMTIMPGNIEHKIQTLLELIHDTKGAHANSLYGKLKPLFDQKIFTVDKSSFNAYKPGYVYIYDLQFFTDETKQFLSDIILWHIWNQATLRGNINHKTFIILDEAQLFNHSSHSPIARMLTEGRKVGIGLWLGTQFINNNFSKTAISRIQQASTKIYFKPNDCDLKGIAKEIDPNNNNWTQLLKNLKLGECIAAYTKNTSAGMRSKQILLKVPADI</sequence>
<dbReference type="Pfam" id="PF01935">
    <property type="entry name" value="DUF87"/>
    <property type="match status" value="1"/>
</dbReference>
<evidence type="ECO:0000259" key="1">
    <source>
        <dbReference type="Pfam" id="PF01935"/>
    </source>
</evidence>
<dbReference type="Gene3D" id="3.40.50.300">
    <property type="entry name" value="P-loop containing nucleotide triphosphate hydrolases"/>
    <property type="match status" value="2"/>
</dbReference>
<feature type="domain" description="Helicase HerA central" evidence="1">
    <location>
        <begin position="12"/>
        <end position="227"/>
    </location>
</feature>
<dbReference type="InterPro" id="IPR002789">
    <property type="entry name" value="HerA_central"/>
</dbReference>
<dbReference type="PANTHER" id="PTHR30121">
    <property type="entry name" value="UNCHARACTERIZED PROTEIN YJGR-RELATED"/>
    <property type="match status" value="1"/>
</dbReference>
<dbReference type="AlphaFoldDB" id="A0AAU7PNZ7"/>
<evidence type="ECO:0000313" key="2">
    <source>
        <dbReference type="EMBL" id="XBS53311.1"/>
    </source>
</evidence>
<gene>
    <name evidence="2" type="ORF">ABFV83_15990</name>
</gene>
<dbReference type="RefSeq" id="WP_313583023.1">
    <property type="nucleotide sequence ID" value="NZ_CP157940.1"/>
</dbReference>
<dbReference type="InterPro" id="IPR051162">
    <property type="entry name" value="T4SS_component"/>
</dbReference>
<dbReference type="SUPFAM" id="SSF52540">
    <property type="entry name" value="P-loop containing nucleoside triphosphate hydrolases"/>
    <property type="match status" value="1"/>
</dbReference>
<organism evidence="2">
    <name type="scientific">Lacrimispora sp. BS-2</name>
    <dbReference type="NCBI Taxonomy" id="3151850"/>
    <lineage>
        <taxon>Bacteria</taxon>
        <taxon>Bacillati</taxon>
        <taxon>Bacillota</taxon>
        <taxon>Clostridia</taxon>
        <taxon>Lachnospirales</taxon>
        <taxon>Lachnospiraceae</taxon>
        <taxon>Lacrimispora</taxon>
    </lineage>
</organism>
<accession>A0AAU7PNZ7</accession>
<reference evidence="2" key="1">
    <citation type="submission" date="2024-06" db="EMBL/GenBank/DDBJ databases">
        <title>Lacrimispora cavernae sp. nov., a novel anaerobe isolated from bat guano pile inside a cave.</title>
        <authorList>
            <person name="Miller S.L."/>
            <person name="Lu N."/>
            <person name="King J."/>
            <person name="Sankaranarayanan K."/>
            <person name="Lawson P.A."/>
        </authorList>
    </citation>
    <scope>NUCLEOTIDE SEQUENCE</scope>
    <source>
        <strain evidence="2">BS-2</strain>
    </source>
</reference>
<dbReference type="EMBL" id="CP157940">
    <property type="protein sequence ID" value="XBS53311.1"/>
    <property type="molecule type" value="Genomic_DNA"/>
</dbReference>
<dbReference type="InterPro" id="IPR027417">
    <property type="entry name" value="P-loop_NTPase"/>
</dbReference>
<protein>
    <submittedName>
        <fullName evidence="2">DUF87 domain-containing protein</fullName>
    </submittedName>
</protein>
<dbReference type="PANTHER" id="PTHR30121:SF11">
    <property type="entry name" value="AAA+ ATPASE DOMAIN-CONTAINING PROTEIN"/>
    <property type="match status" value="1"/>
</dbReference>
<proteinExistence type="predicted"/>